<dbReference type="GO" id="GO:0003700">
    <property type="term" value="F:DNA-binding transcription factor activity"/>
    <property type="evidence" value="ECO:0007669"/>
    <property type="project" value="TreeGrafter"/>
</dbReference>
<dbReference type="FunFam" id="3.30.160.60:FF:000303">
    <property type="entry name" value="Zinc finger protein 41"/>
    <property type="match status" value="1"/>
</dbReference>
<dbReference type="SUPFAM" id="SSF57667">
    <property type="entry name" value="beta-beta-alpha zinc fingers"/>
    <property type="match status" value="3"/>
</dbReference>
<dbReference type="EMBL" id="CAJHJT010000001">
    <property type="protein sequence ID" value="CAD6991452.1"/>
    <property type="molecule type" value="Genomic_DNA"/>
</dbReference>
<reference evidence="12" key="3">
    <citation type="submission" date="2020-11" db="EMBL/GenBank/DDBJ databases">
        <authorList>
            <person name="Whitehead M."/>
        </authorList>
    </citation>
    <scope>NUCLEOTIDE SEQUENCE</scope>
    <source>
        <strain evidence="12">EGII</strain>
    </source>
</reference>
<sequence length="493" mass="56893">MDIACTVLNEESCRSCLQSSADTNSLDDEIEFGDGTFMLKNVYVKLLAATNVQTSTLIQETDQAVPARICTECTLKLLNSFDFICLLERSETFLKQYQQLCASKEENLSFVVTDHKNKKPYNENEDELKIEALDSEYILADYDYDKELIDDDDIRTEVEFLEDSKNSDYMEDVVEYRPEDIRDVAEYLPEDNGDVESKDEPTDDYSQDMKSEYTDHLEKKPPRFAIGSRLGTFKTTNWVKCPHCERVFARNVTLEKHIKAAHTNVPPECIAAIAPKPTQDKPIICDHCPRTFGRRFALERHMRAMHPNIEISSVELEKDMKSSVSEKSKKPYKRGICPHCGRSFAQASLVIHIRRHTGEKPYECDECHKGFPRRQDLVIHKRQHSGERPHVCTICGKSFIRPNKLSRHMRIHTGLRPYKCSECPKAFTQSNDLRIHMRRHTGEKPYKCNICNEGFISGTFLKAHRLAQNHVSPDDVEEDPYAKCRVNKEIKIE</sequence>
<evidence type="ECO:0000256" key="3">
    <source>
        <dbReference type="ARBA" id="ARBA00022737"/>
    </source>
</evidence>
<keyword evidence="14" id="KW-1185">Reference proteome</keyword>
<feature type="binding site" evidence="8">
    <location>
        <position position="73"/>
    </location>
    <ligand>
        <name>Zn(2+)</name>
        <dbReference type="ChEBI" id="CHEBI:29105"/>
    </ligand>
</feature>
<dbReference type="OrthoDB" id="8117402at2759"/>
<evidence type="ECO:0000256" key="9">
    <source>
        <dbReference type="SAM" id="MobiDB-lite"/>
    </source>
</evidence>
<evidence type="ECO:0000256" key="6">
    <source>
        <dbReference type="ARBA" id="ARBA00023242"/>
    </source>
</evidence>
<keyword evidence="6" id="KW-0539">Nucleus</keyword>
<keyword evidence="3" id="KW-0677">Repeat</keyword>
<dbReference type="PROSITE" id="PS00028">
    <property type="entry name" value="ZINC_FINGER_C2H2_1"/>
    <property type="match status" value="6"/>
</dbReference>
<dbReference type="AlphaFoldDB" id="W8ALE0"/>
<dbReference type="FunFam" id="3.30.160.60:FF:000446">
    <property type="entry name" value="Zinc finger protein"/>
    <property type="match status" value="1"/>
</dbReference>
<dbReference type="Pfam" id="PF13912">
    <property type="entry name" value="zf-C2H2_6"/>
    <property type="match status" value="1"/>
</dbReference>
<evidence type="ECO:0000313" key="14">
    <source>
        <dbReference type="Proteomes" id="UP000606786"/>
    </source>
</evidence>
<feature type="domain" description="C2H2-type" evidence="10">
    <location>
        <begin position="362"/>
        <end position="389"/>
    </location>
</feature>
<evidence type="ECO:0000256" key="1">
    <source>
        <dbReference type="ARBA" id="ARBA00004123"/>
    </source>
</evidence>
<feature type="domain" description="C2H2-type" evidence="10">
    <location>
        <begin position="283"/>
        <end position="311"/>
    </location>
</feature>
<dbReference type="GO" id="GO:0005634">
    <property type="term" value="C:nucleus"/>
    <property type="evidence" value="ECO:0007669"/>
    <property type="project" value="UniProtKB-SubCell"/>
</dbReference>
<evidence type="ECO:0000259" key="10">
    <source>
        <dbReference type="PROSITE" id="PS50157"/>
    </source>
</evidence>
<keyword evidence="5 8" id="KW-0862">Zinc</keyword>
<dbReference type="InterPro" id="IPR013087">
    <property type="entry name" value="Znf_C2H2_type"/>
</dbReference>
<accession>W8ALE0</accession>
<dbReference type="EMBL" id="GAMC01017074">
    <property type="protein sequence ID" value="JAB89481.1"/>
    <property type="molecule type" value="mRNA"/>
</dbReference>
<dbReference type="FunFam" id="3.30.160.60:FF:002343">
    <property type="entry name" value="Zinc finger protein 33A"/>
    <property type="match status" value="1"/>
</dbReference>
<evidence type="ECO:0000256" key="5">
    <source>
        <dbReference type="ARBA" id="ARBA00022833"/>
    </source>
</evidence>
<feature type="region of interest" description="Disordered" evidence="9">
    <location>
        <begin position="189"/>
        <end position="208"/>
    </location>
</feature>
<dbReference type="EMBL" id="GAMC01017067">
    <property type="protein sequence ID" value="JAB89488.1"/>
    <property type="molecule type" value="mRNA"/>
</dbReference>
<name>W8ALE0_CERCA</name>
<dbReference type="PANTHER" id="PTHR24390">
    <property type="entry name" value="ZINC FINGER PROTEIN"/>
    <property type="match status" value="1"/>
</dbReference>
<evidence type="ECO:0000313" key="12">
    <source>
        <dbReference type="EMBL" id="CAD6991452.1"/>
    </source>
</evidence>
<dbReference type="PROSITE" id="PS50157">
    <property type="entry name" value="ZINC_FINGER_C2H2_2"/>
    <property type="match status" value="7"/>
</dbReference>
<protein>
    <submittedName>
        <fullName evidence="12">(Mediterranean fruit fly) hypothetical protein</fullName>
    </submittedName>
    <submittedName>
        <fullName evidence="13">Zinc finger protein 226</fullName>
    </submittedName>
</protein>
<dbReference type="FunFam" id="3.30.160.60:FF:001290">
    <property type="entry name" value="Zinc finger 45-like"/>
    <property type="match status" value="1"/>
</dbReference>
<dbReference type="EMBL" id="GAMC01017065">
    <property type="protein sequence ID" value="JAB89490.1"/>
    <property type="molecule type" value="mRNA"/>
</dbReference>
<gene>
    <name evidence="13" type="primary">ZN226</name>
    <name evidence="12" type="ORF">CCAP1982_LOCUS377</name>
</gene>
<dbReference type="SMART" id="SM00868">
    <property type="entry name" value="zf-AD"/>
    <property type="match status" value="1"/>
</dbReference>
<proteinExistence type="evidence at transcript level"/>
<dbReference type="SMART" id="SM00355">
    <property type="entry name" value="ZnF_C2H2"/>
    <property type="match status" value="7"/>
</dbReference>
<dbReference type="PROSITE" id="PS51915">
    <property type="entry name" value="ZAD"/>
    <property type="match status" value="1"/>
</dbReference>
<evidence type="ECO:0000256" key="8">
    <source>
        <dbReference type="PROSITE-ProRule" id="PRU01263"/>
    </source>
</evidence>
<dbReference type="InterPro" id="IPR012934">
    <property type="entry name" value="Znf_AD"/>
</dbReference>
<feature type="domain" description="C2H2-type" evidence="10">
    <location>
        <begin position="446"/>
        <end position="475"/>
    </location>
</feature>
<evidence type="ECO:0000256" key="2">
    <source>
        <dbReference type="ARBA" id="ARBA00022723"/>
    </source>
</evidence>
<evidence type="ECO:0000256" key="7">
    <source>
        <dbReference type="PROSITE-ProRule" id="PRU00042"/>
    </source>
</evidence>
<keyword evidence="2 8" id="KW-0479">Metal-binding</keyword>
<feature type="domain" description="C2H2-type" evidence="10">
    <location>
        <begin position="390"/>
        <end position="417"/>
    </location>
</feature>
<reference evidence="13" key="1">
    <citation type="submission" date="2013-07" db="EMBL/GenBank/DDBJ databases">
        <authorList>
            <person name="Geib S."/>
        </authorList>
    </citation>
    <scope>NUCLEOTIDE SEQUENCE</scope>
</reference>
<dbReference type="Pfam" id="PF00096">
    <property type="entry name" value="zf-C2H2"/>
    <property type="match status" value="5"/>
</dbReference>
<evidence type="ECO:0000313" key="13">
    <source>
        <dbReference type="EMBL" id="JAB89490.1"/>
    </source>
</evidence>
<reference evidence="13" key="2">
    <citation type="journal article" date="2014" name="BMC Genomics">
        <title>A genomic perspective to assessing quality of mass-reared SIT flies used in Mediterranean fruit fly (Ceratitis capitata) eradication in California.</title>
        <authorList>
            <person name="Calla B."/>
            <person name="Hall B."/>
            <person name="Hou S."/>
            <person name="Geib S.M."/>
        </authorList>
    </citation>
    <scope>NUCLEOTIDE SEQUENCE</scope>
</reference>
<feature type="binding site" evidence="8">
    <location>
        <position position="70"/>
    </location>
    <ligand>
        <name>Zn(2+)</name>
        <dbReference type="ChEBI" id="CHEBI:29105"/>
    </ligand>
</feature>
<dbReference type="EMBL" id="GAMC01017071">
    <property type="protein sequence ID" value="JAB89484.1"/>
    <property type="molecule type" value="mRNA"/>
</dbReference>
<dbReference type="GO" id="GO:0006357">
    <property type="term" value="P:regulation of transcription by RNA polymerase II"/>
    <property type="evidence" value="ECO:0007669"/>
    <property type="project" value="TreeGrafter"/>
</dbReference>
<feature type="domain" description="C2H2-type" evidence="10">
    <location>
        <begin position="239"/>
        <end position="267"/>
    </location>
</feature>
<dbReference type="Proteomes" id="UP000606786">
    <property type="component" value="Unassembled WGS sequence"/>
</dbReference>
<evidence type="ECO:0000259" key="11">
    <source>
        <dbReference type="PROSITE" id="PS51915"/>
    </source>
</evidence>
<dbReference type="GO" id="GO:0008270">
    <property type="term" value="F:zinc ion binding"/>
    <property type="evidence" value="ECO:0007669"/>
    <property type="project" value="UniProtKB-UniRule"/>
</dbReference>
<feature type="domain" description="ZAD" evidence="11">
    <location>
        <begin position="11"/>
        <end position="97"/>
    </location>
</feature>
<keyword evidence="4 7" id="KW-0863">Zinc-finger</keyword>
<feature type="domain" description="C2H2-type" evidence="10">
    <location>
        <begin position="418"/>
        <end position="445"/>
    </location>
</feature>
<dbReference type="GO" id="GO:0000978">
    <property type="term" value="F:RNA polymerase II cis-regulatory region sequence-specific DNA binding"/>
    <property type="evidence" value="ECO:0007669"/>
    <property type="project" value="TreeGrafter"/>
</dbReference>
<feature type="binding site" evidence="8">
    <location>
        <position position="16"/>
    </location>
    <ligand>
        <name>Zn(2+)</name>
        <dbReference type="ChEBI" id="CHEBI:29105"/>
    </ligand>
</feature>
<organism evidence="13">
    <name type="scientific">Ceratitis capitata</name>
    <name type="common">Mediterranean fruit fly</name>
    <name type="synonym">Tephritis capitata</name>
    <dbReference type="NCBI Taxonomy" id="7213"/>
    <lineage>
        <taxon>Eukaryota</taxon>
        <taxon>Metazoa</taxon>
        <taxon>Ecdysozoa</taxon>
        <taxon>Arthropoda</taxon>
        <taxon>Hexapoda</taxon>
        <taxon>Insecta</taxon>
        <taxon>Pterygota</taxon>
        <taxon>Neoptera</taxon>
        <taxon>Endopterygota</taxon>
        <taxon>Diptera</taxon>
        <taxon>Brachycera</taxon>
        <taxon>Muscomorpha</taxon>
        <taxon>Tephritoidea</taxon>
        <taxon>Tephritidae</taxon>
        <taxon>Ceratitis</taxon>
        <taxon>Ceratitis</taxon>
    </lineage>
</organism>
<feature type="binding site" evidence="8">
    <location>
        <position position="13"/>
    </location>
    <ligand>
        <name>Zn(2+)</name>
        <dbReference type="ChEBI" id="CHEBI:29105"/>
    </ligand>
</feature>
<dbReference type="InterPro" id="IPR036236">
    <property type="entry name" value="Znf_C2H2_sf"/>
</dbReference>
<comment type="subcellular location">
    <subcellularLocation>
        <location evidence="1">Nucleus</location>
    </subcellularLocation>
</comment>
<dbReference type="PANTHER" id="PTHR24390:SF229">
    <property type="entry name" value="ZINC FINGER PROTEIN XFIN"/>
    <property type="match status" value="1"/>
</dbReference>
<dbReference type="Gene3D" id="3.30.160.60">
    <property type="entry name" value="Classic Zinc Finger"/>
    <property type="match status" value="6"/>
</dbReference>
<feature type="domain" description="C2H2-type" evidence="10">
    <location>
        <begin position="335"/>
        <end position="361"/>
    </location>
</feature>
<evidence type="ECO:0000256" key="4">
    <source>
        <dbReference type="ARBA" id="ARBA00022771"/>
    </source>
</evidence>